<dbReference type="CDD" id="cd14948">
    <property type="entry name" value="BACON"/>
    <property type="match status" value="1"/>
</dbReference>
<dbReference type="EMBL" id="CP050831">
    <property type="protein sequence ID" value="QIU92723.1"/>
    <property type="molecule type" value="Genomic_DNA"/>
</dbReference>
<dbReference type="InterPro" id="IPR024079">
    <property type="entry name" value="MetalloPept_cat_dom_sf"/>
</dbReference>
<keyword evidence="7" id="KW-0482">Metalloprotease</keyword>
<dbReference type="KEGG" id="bfc:BacF7301_00475"/>
<evidence type="ECO:0000259" key="10">
    <source>
        <dbReference type="PROSITE" id="PS50215"/>
    </source>
</evidence>
<keyword evidence="6" id="KW-0862">Zinc</keyword>
<dbReference type="Gene3D" id="3.40.390.10">
    <property type="entry name" value="Collagenase (Catalytic Domain)"/>
    <property type="match status" value="1"/>
</dbReference>
<dbReference type="NCBIfam" id="TIGR03952">
    <property type="entry name" value="metzin_BF0631"/>
    <property type="match status" value="1"/>
</dbReference>
<keyword evidence="11" id="KW-0449">Lipoprotein</keyword>
<evidence type="ECO:0000256" key="6">
    <source>
        <dbReference type="ARBA" id="ARBA00022833"/>
    </source>
</evidence>
<comment type="similarity">
    <text evidence="1">Belongs to the peptidase M43B family.</text>
</comment>
<dbReference type="Gene3D" id="2.60.40.10">
    <property type="entry name" value="Immunoglobulins"/>
    <property type="match status" value="1"/>
</dbReference>
<dbReference type="GO" id="GO:0046872">
    <property type="term" value="F:metal ion binding"/>
    <property type="evidence" value="ECO:0007669"/>
    <property type="project" value="UniProtKB-KW"/>
</dbReference>
<feature type="signal peptide" evidence="9">
    <location>
        <begin position="1"/>
        <end position="21"/>
    </location>
</feature>
<dbReference type="PROSITE" id="PS51257">
    <property type="entry name" value="PROKAR_LIPOPROTEIN"/>
    <property type="match status" value="1"/>
</dbReference>
<dbReference type="Proteomes" id="UP000501780">
    <property type="component" value="Chromosome"/>
</dbReference>
<dbReference type="PROSITE" id="PS50215">
    <property type="entry name" value="ADAM_MEPRO"/>
    <property type="match status" value="1"/>
</dbReference>
<evidence type="ECO:0000256" key="2">
    <source>
        <dbReference type="ARBA" id="ARBA00022670"/>
    </source>
</evidence>
<keyword evidence="5" id="KW-0378">Hydrolase</keyword>
<protein>
    <submittedName>
        <fullName evidence="11">Zinc-dependent metalloproteinase lipoprotein</fullName>
    </submittedName>
</protein>
<keyword evidence="2" id="KW-0645">Protease</keyword>
<evidence type="ECO:0000256" key="3">
    <source>
        <dbReference type="ARBA" id="ARBA00022723"/>
    </source>
</evidence>
<gene>
    <name evidence="11" type="ORF">BacF7301_00475</name>
</gene>
<dbReference type="InterPro" id="IPR024361">
    <property type="entry name" value="BACON"/>
</dbReference>
<proteinExistence type="inferred from homology"/>
<dbReference type="Pfam" id="PF05572">
    <property type="entry name" value="Peptidase_M43"/>
    <property type="match status" value="1"/>
</dbReference>
<evidence type="ECO:0000256" key="9">
    <source>
        <dbReference type="SAM" id="SignalP"/>
    </source>
</evidence>
<evidence type="ECO:0000256" key="5">
    <source>
        <dbReference type="ARBA" id="ARBA00022801"/>
    </source>
</evidence>
<evidence type="ECO:0000256" key="4">
    <source>
        <dbReference type="ARBA" id="ARBA00022729"/>
    </source>
</evidence>
<evidence type="ECO:0000313" key="11">
    <source>
        <dbReference type="EMBL" id="QIU92723.1"/>
    </source>
</evidence>
<accession>A0A6H0KHR7</accession>
<name>A0A6H0KHR7_9BACE</name>
<dbReference type="RefSeq" id="WP_167959481.1">
    <property type="nucleotide sequence ID" value="NZ_CP050831.1"/>
</dbReference>
<keyword evidence="12" id="KW-1185">Reference proteome</keyword>
<dbReference type="InterPro" id="IPR023852">
    <property type="entry name" value="Metalloproteinase_lipop_BF0631"/>
</dbReference>
<reference evidence="11 12" key="1">
    <citation type="submission" date="2020-03" db="EMBL/GenBank/DDBJ databases">
        <title>Genomic analysis of Bacteroides faecium CBA7301.</title>
        <authorList>
            <person name="Kim J."/>
            <person name="Roh S.W."/>
        </authorList>
    </citation>
    <scope>NUCLEOTIDE SEQUENCE [LARGE SCALE GENOMIC DNA]</scope>
    <source>
        <strain evidence="11 12">CBA7301</strain>
    </source>
</reference>
<dbReference type="PANTHER" id="PTHR47466">
    <property type="match status" value="1"/>
</dbReference>
<evidence type="ECO:0000256" key="1">
    <source>
        <dbReference type="ARBA" id="ARBA00008721"/>
    </source>
</evidence>
<keyword evidence="3" id="KW-0479">Metal-binding</keyword>
<dbReference type="AlphaFoldDB" id="A0A6H0KHR7"/>
<evidence type="ECO:0000256" key="7">
    <source>
        <dbReference type="ARBA" id="ARBA00023049"/>
    </source>
</evidence>
<keyword evidence="4 9" id="KW-0732">Signal</keyword>
<dbReference type="GO" id="GO:0004222">
    <property type="term" value="F:metalloendopeptidase activity"/>
    <property type="evidence" value="ECO:0007669"/>
    <property type="project" value="InterPro"/>
</dbReference>
<evidence type="ECO:0000313" key="12">
    <source>
        <dbReference type="Proteomes" id="UP000501780"/>
    </source>
</evidence>
<dbReference type="InterPro" id="IPR013783">
    <property type="entry name" value="Ig-like_fold"/>
</dbReference>
<evidence type="ECO:0000256" key="8">
    <source>
        <dbReference type="ARBA" id="ARBA00023157"/>
    </source>
</evidence>
<dbReference type="PANTHER" id="PTHR47466:SF1">
    <property type="entry name" value="METALLOPROTEASE MEP1 (AFU_ORTHOLOGUE AFUA_1G07730)-RELATED"/>
    <property type="match status" value="1"/>
</dbReference>
<dbReference type="SUPFAM" id="SSF55486">
    <property type="entry name" value="Metalloproteases ('zincins'), catalytic domain"/>
    <property type="match status" value="1"/>
</dbReference>
<feature type="domain" description="Peptidase M12B" evidence="10">
    <location>
        <begin position="118"/>
        <end position="375"/>
    </location>
</feature>
<dbReference type="InterPro" id="IPR001590">
    <property type="entry name" value="Peptidase_M12B"/>
</dbReference>
<dbReference type="InterPro" id="IPR008754">
    <property type="entry name" value="Peptidase_M43"/>
</dbReference>
<organism evidence="11 12">
    <name type="scientific">Bacteroides faecium</name>
    <dbReference type="NCBI Taxonomy" id="2715212"/>
    <lineage>
        <taxon>Bacteria</taxon>
        <taxon>Pseudomonadati</taxon>
        <taxon>Bacteroidota</taxon>
        <taxon>Bacteroidia</taxon>
        <taxon>Bacteroidales</taxon>
        <taxon>Bacteroidaceae</taxon>
        <taxon>Bacteroides</taxon>
    </lineage>
</organism>
<dbReference type="Pfam" id="PF13004">
    <property type="entry name" value="BACON"/>
    <property type="match status" value="1"/>
</dbReference>
<keyword evidence="8" id="KW-1015">Disulfide bond</keyword>
<sequence length="435" mass="49295">MKTRLILLLPFLFLFATSCEDSDSATLEVSKSTFEDISASGETLTIDITCSSSWTVVSNKQWCIPDKNKGENDEKLTLSININPESSSRTATVTIISNKVSKTFNITQKGADETTEEYHYELPVIFHVLYQDKNNPLQYVSQKRLADILQIVNGMYKNRTNSVDMNLTFTLTTTGPNGETLTTPGVEYIEQSQNYPIDCETFMNDNSGYYVKYLWDPNKYINIMIYNFTSDPNSGSVTLGISHLPYSTTGANFLEGLTETKYSSIKLENLQFPYSVSINSLFINRESISPKYDPADVTVTLAHELGHYLGLHHTFSSDKNGNIINTCKDTDYCDDTPSYNKIQYDADYAYVEQNEPENYNFNYLVRRTNCSNNTFISYNIMDYSISYSNQFTPDQRARIRHVLSYSPLIPGPKNGQVQTRSTTDGPIDLPIKVIK</sequence>
<feature type="chain" id="PRO_5026224472" evidence="9">
    <location>
        <begin position="22"/>
        <end position="435"/>
    </location>
</feature>
<dbReference type="GO" id="GO:0006508">
    <property type="term" value="P:proteolysis"/>
    <property type="evidence" value="ECO:0007669"/>
    <property type="project" value="UniProtKB-KW"/>
</dbReference>